<name>A0A438IY40_VITVI</name>
<dbReference type="PANTHER" id="PTHR48040:SF18">
    <property type="entry name" value="PLEIOTROPIC DRUG RESISTANCE PROTEIN 3-LIKE ISOFORM X1"/>
    <property type="match status" value="1"/>
</dbReference>
<dbReference type="InterPro" id="IPR025314">
    <property type="entry name" value="DUF4219"/>
</dbReference>
<dbReference type="Gene3D" id="3.40.50.300">
    <property type="entry name" value="P-loop containing nucleotide triphosphate hydrolases"/>
    <property type="match status" value="1"/>
</dbReference>
<dbReference type="PANTHER" id="PTHR48040">
    <property type="entry name" value="PLEIOTROPIC DRUG RESISTANCE PROTEIN 1-LIKE ISOFORM X1"/>
    <property type="match status" value="1"/>
</dbReference>
<dbReference type="EMBL" id="QGNW01000075">
    <property type="protein sequence ID" value="RVX01625.1"/>
    <property type="molecule type" value="Genomic_DNA"/>
</dbReference>
<proteinExistence type="predicted"/>
<feature type="domain" description="DUF4219" evidence="1">
    <location>
        <begin position="271"/>
        <end position="297"/>
    </location>
</feature>
<sequence length="316" mass="35939">MAQFLGRDEKESLGMELAELGRSIGSPFHHHTSSFRSRTSDAKSYKEKDDEVDLQWAAIERLPTFERVRTSLFGHHGLNDGKEELGKRVIHVTKLGALECNVFIDKLLKKIEENNHQLLQKLREGMDRQAAPLFLLEVRYQNLSIEAECEVVHGEPLPTLWNTLKSTFHVGYQNFTRCKSQANMIKILKDVSGIIKAFKDDSIAGTSRLWENHFVTGTGRKAKTASQGEITYKGCNLDKFVPQKTSAYISQYDLHIPEMSVRETLDFSALFNGEHYHIWAVKMRFYLRSQGLWNVVMSEADPPPLGANPTVAQMKA</sequence>
<dbReference type="AlphaFoldDB" id="A0A438IY40"/>
<dbReference type="Proteomes" id="UP000288805">
    <property type="component" value="Unassembled WGS sequence"/>
</dbReference>
<evidence type="ECO:0000313" key="3">
    <source>
        <dbReference type="Proteomes" id="UP000288805"/>
    </source>
</evidence>
<gene>
    <name evidence="2" type="primary">PDR3_9</name>
    <name evidence="2" type="ORF">CK203_017435</name>
</gene>
<comment type="caution">
    <text evidence="2">The sequence shown here is derived from an EMBL/GenBank/DDBJ whole genome shotgun (WGS) entry which is preliminary data.</text>
</comment>
<dbReference type="Pfam" id="PF13961">
    <property type="entry name" value="DUF4219"/>
    <property type="match status" value="1"/>
</dbReference>
<evidence type="ECO:0000313" key="2">
    <source>
        <dbReference type="EMBL" id="RVX01625.1"/>
    </source>
</evidence>
<dbReference type="InterPro" id="IPR027417">
    <property type="entry name" value="P-loop_NTPase"/>
</dbReference>
<protein>
    <submittedName>
        <fullName evidence="2">Pleiotropic drug resistance protein 3</fullName>
    </submittedName>
</protein>
<organism evidence="2 3">
    <name type="scientific">Vitis vinifera</name>
    <name type="common">Grape</name>
    <dbReference type="NCBI Taxonomy" id="29760"/>
    <lineage>
        <taxon>Eukaryota</taxon>
        <taxon>Viridiplantae</taxon>
        <taxon>Streptophyta</taxon>
        <taxon>Embryophyta</taxon>
        <taxon>Tracheophyta</taxon>
        <taxon>Spermatophyta</taxon>
        <taxon>Magnoliopsida</taxon>
        <taxon>eudicotyledons</taxon>
        <taxon>Gunneridae</taxon>
        <taxon>Pentapetalae</taxon>
        <taxon>rosids</taxon>
        <taxon>Vitales</taxon>
        <taxon>Vitaceae</taxon>
        <taxon>Viteae</taxon>
        <taxon>Vitis</taxon>
    </lineage>
</organism>
<reference evidence="2 3" key="1">
    <citation type="journal article" date="2018" name="PLoS Genet.">
        <title>Population sequencing reveals clonal diversity and ancestral inbreeding in the grapevine cultivar Chardonnay.</title>
        <authorList>
            <person name="Roach M.J."/>
            <person name="Johnson D.L."/>
            <person name="Bohlmann J."/>
            <person name="van Vuuren H.J."/>
            <person name="Jones S.J."/>
            <person name="Pretorius I.S."/>
            <person name="Schmidt S.A."/>
            <person name="Borneman A.R."/>
        </authorList>
    </citation>
    <scope>NUCLEOTIDE SEQUENCE [LARGE SCALE GENOMIC DNA]</scope>
    <source>
        <strain evidence="3">cv. Chardonnay</strain>
        <tissue evidence="2">Leaf</tissue>
    </source>
</reference>
<evidence type="ECO:0000259" key="1">
    <source>
        <dbReference type="Pfam" id="PF13961"/>
    </source>
</evidence>
<accession>A0A438IY40</accession>